<keyword evidence="3" id="KW-1185">Reference proteome</keyword>
<dbReference type="InterPro" id="IPR046071">
    <property type="entry name" value="DUF6030"/>
</dbReference>
<keyword evidence="1" id="KW-0472">Membrane</keyword>
<protein>
    <submittedName>
        <fullName evidence="2">Uncharacterized protein</fullName>
    </submittedName>
</protein>
<feature type="transmembrane region" description="Helical" evidence="1">
    <location>
        <begin position="15"/>
        <end position="36"/>
    </location>
</feature>
<keyword evidence="1" id="KW-1133">Transmembrane helix</keyword>
<proteinExistence type="predicted"/>
<keyword evidence="1" id="KW-0812">Transmembrane</keyword>
<dbReference type="AlphaFoldDB" id="A0A7W6C0D7"/>
<evidence type="ECO:0000256" key="1">
    <source>
        <dbReference type="SAM" id="Phobius"/>
    </source>
</evidence>
<comment type="caution">
    <text evidence="2">The sequence shown here is derived from an EMBL/GenBank/DDBJ whole genome shotgun (WGS) entry which is preliminary data.</text>
</comment>
<accession>A0A7W6C0D7</accession>
<reference evidence="2 3" key="1">
    <citation type="submission" date="2020-08" db="EMBL/GenBank/DDBJ databases">
        <title>Genomic Encyclopedia of Type Strains, Phase IV (KMG-IV): sequencing the most valuable type-strain genomes for metagenomic binning, comparative biology and taxonomic classification.</title>
        <authorList>
            <person name="Goeker M."/>
        </authorList>
    </citation>
    <scope>NUCLEOTIDE SEQUENCE [LARGE SCALE GENOMIC DNA]</scope>
    <source>
        <strain evidence="2 3">DSM 25024</strain>
    </source>
</reference>
<dbReference type="EMBL" id="JACIDO010000004">
    <property type="protein sequence ID" value="MBB3936072.1"/>
    <property type="molecule type" value="Genomic_DNA"/>
</dbReference>
<gene>
    <name evidence="2" type="ORF">GGR05_002222</name>
</gene>
<sequence>MRPAGGTDGGALPSAVRVVALVLLAGGALYAALLAVRPDDDRAAVAVRAPRVEDGRSVVAQPGPRPKPLVVERFAGTRDLDLKTSAFRFIRLVPQPPADVCAAFGTAGWDAGPWGPSPLGDLDECVASKVFGGRKQAEAFAVLRGRETLLEVRIKLNLYDGARRAEAAGEIASLVSGFFERWNWEGAAGLRQRIVALDPFEETAHGTRVVLSRERGEVERWNLSLRFPSPPKPPEDKPKASTLADIAAMAGVPVQTVPPERDTP</sequence>
<evidence type="ECO:0000313" key="3">
    <source>
        <dbReference type="Proteomes" id="UP000531216"/>
    </source>
</evidence>
<evidence type="ECO:0000313" key="2">
    <source>
        <dbReference type="EMBL" id="MBB3936072.1"/>
    </source>
</evidence>
<organism evidence="2 3">
    <name type="scientific">Aureimonas phyllosphaerae</name>
    <dbReference type="NCBI Taxonomy" id="1166078"/>
    <lineage>
        <taxon>Bacteria</taxon>
        <taxon>Pseudomonadati</taxon>
        <taxon>Pseudomonadota</taxon>
        <taxon>Alphaproteobacteria</taxon>
        <taxon>Hyphomicrobiales</taxon>
        <taxon>Aurantimonadaceae</taxon>
        <taxon>Aureimonas</taxon>
    </lineage>
</organism>
<dbReference type="Pfam" id="PF19495">
    <property type="entry name" value="DUF6030"/>
    <property type="match status" value="1"/>
</dbReference>
<dbReference type="Proteomes" id="UP000531216">
    <property type="component" value="Unassembled WGS sequence"/>
</dbReference>
<name>A0A7W6C0D7_9HYPH</name>